<gene>
    <name evidence="3" type="ORF">MKW98_018558</name>
</gene>
<dbReference type="Pfam" id="PF01936">
    <property type="entry name" value="NYN"/>
    <property type="match status" value="1"/>
</dbReference>
<evidence type="ECO:0000259" key="2">
    <source>
        <dbReference type="PROSITE" id="PS50157"/>
    </source>
</evidence>
<organism evidence="3 4">
    <name type="scientific">Papaver atlanticum</name>
    <dbReference type="NCBI Taxonomy" id="357466"/>
    <lineage>
        <taxon>Eukaryota</taxon>
        <taxon>Viridiplantae</taxon>
        <taxon>Streptophyta</taxon>
        <taxon>Embryophyta</taxon>
        <taxon>Tracheophyta</taxon>
        <taxon>Spermatophyta</taxon>
        <taxon>Magnoliopsida</taxon>
        <taxon>Ranunculales</taxon>
        <taxon>Papaveraceae</taxon>
        <taxon>Papaveroideae</taxon>
        <taxon>Papaver</taxon>
    </lineage>
</organism>
<accession>A0AAD4TD96</accession>
<dbReference type="EMBL" id="JAJJMB010001752">
    <property type="protein sequence ID" value="KAI3955457.1"/>
    <property type="molecule type" value="Genomic_DNA"/>
</dbReference>
<dbReference type="InterPro" id="IPR036236">
    <property type="entry name" value="Znf_C2H2_sf"/>
</dbReference>
<name>A0AAD4TD96_9MAGN</name>
<evidence type="ECO:0000313" key="3">
    <source>
        <dbReference type="EMBL" id="KAI3955457.1"/>
    </source>
</evidence>
<dbReference type="PROSITE" id="PS00028">
    <property type="entry name" value="ZINC_FINGER_C2H2_1"/>
    <property type="match status" value="1"/>
</dbReference>
<dbReference type="Gene3D" id="3.40.50.1010">
    <property type="entry name" value="5'-nuclease"/>
    <property type="match status" value="1"/>
</dbReference>
<keyword evidence="1" id="KW-0479">Metal-binding</keyword>
<dbReference type="InterPro" id="IPR013087">
    <property type="entry name" value="Znf_C2H2_type"/>
</dbReference>
<dbReference type="AlphaFoldDB" id="A0AAD4TD96"/>
<sequence length="256" mass="29420">MASSFGYVRYKVAYANLYALSYMPSAVQELRKERKILNQLENSGVINPLVPFACQVCGRKFHTNDKLVNHFKIHKWEHVKCLNRLESSRGSRRIKLDGKLSMKMEKYKNAARDVLTPKVGYGLVDELKRAGFWVQFVSDKPQAANTVLREHMVEMLDSKHADCVVLVSDDSDFVDVLREARQRGLTTVVVGDSKDGSLKRCADVEFSWQEIMLGKAKKEAVLVMGRWKDQHVPERLERTYKPESEEDESDIGKFEF</sequence>
<dbReference type="SUPFAM" id="SSF57667">
    <property type="entry name" value="beta-beta-alpha zinc fingers"/>
    <property type="match status" value="1"/>
</dbReference>
<dbReference type="Proteomes" id="UP001202328">
    <property type="component" value="Unassembled WGS sequence"/>
</dbReference>
<dbReference type="PROSITE" id="PS50157">
    <property type="entry name" value="ZINC_FINGER_C2H2_2"/>
    <property type="match status" value="1"/>
</dbReference>
<dbReference type="GO" id="GO:0004540">
    <property type="term" value="F:RNA nuclease activity"/>
    <property type="evidence" value="ECO:0007669"/>
    <property type="project" value="InterPro"/>
</dbReference>
<proteinExistence type="predicted"/>
<dbReference type="InterPro" id="IPR021139">
    <property type="entry name" value="NYN"/>
</dbReference>
<dbReference type="GO" id="GO:0008270">
    <property type="term" value="F:zinc ion binding"/>
    <property type="evidence" value="ECO:0007669"/>
    <property type="project" value="UniProtKB-KW"/>
</dbReference>
<keyword evidence="1" id="KW-0862">Zinc</keyword>
<comment type="caution">
    <text evidence="3">The sequence shown here is derived from an EMBL/GenBank/DDBJ whole genome shotgun (WGS) entry which is preliminary data.</text>
</comment>
<feature type="domain" description="C2H2-type" evidence="2">
    <location>
        <begin position="52"/>
        <end position="79"/>
    </location>
</feature>
<dbReference type="PANTHER" id="PTHR35744">
    <property type="entry name" value="C2H2-TYPE DOMAIN-CONTAINING PROTEIN"/>
    <property type="match status" value="1"/>
</dbReference>
<keyword evidence="1" id="KW-0863">Zinc-finger</keyword>
<dbReference type="SMART" id="SM00355">
    <property type="entry name" value="ZnF_C2H2"/>
    <property type="match status" value="1"/>
</dbReference>
<reference evidence="3" key="1">
    <citation type="submission" date="2022-04" db="EMBL/GenBank/DDBJ databases">
        <title>A functionally conserved STORR gene fusion in Papaver species that diverged 16.8 million years ago.</title>
        <authorList>
            <person name="Catania T."/>
        </authorList>
    </citation>
    <scope>NUCLEOTIDE SEQUENCE</scope>
    <source>
        <strain evidence="3">S-188037</strain>
    </source>
</reference>
<evidence type="ECO:0000313" key="4">
    <source>
        <dbReference type="Proteomes" id="UP001202328"/>
    </source>
</evidence>
<dbReference type="PANTHER" id="PTHR35744:SF4">
    <property type="entry name" value="OS04G0464600 PROTEIN"/>
    <property type="match status" value="1"/>
</dbReference>
<keyword evidence="4" id="KW-1185">Reference proteome</keyword>
<protein>
    <recommendedName>
        <fullName evidence="2">C2H2-type domain-containing protein</fullName>
    </recommendedName>
</protein>
<evidence type="ECO:0000256" key="1">
    <source>
        <dbReference type="PROSITE-ProRule" id="PRU00042"/>
    </source>
</evidence>